<dbReference type="GO" id="GO:0000122">
    <property type="term" value="P:negative regulation of transcription by RNA polymerase II"/>
    <property type="evidence" value="ECO:0007669"/>
    <property type="project" value="TreeGrafter"/>
</dbReference>
<dbReference type="AlphaFoldDB" id="A0AAW0FBD2"/>
<feature type="coiled-coil region" evidence="4">
    <location>
        <begin position="97"/>
        <end position="124"/>
    </location>
</feature>
<comment type="similarity">
    <text evidence="3">Belongs to the RNA polymerase II subunit 5-mediating protein family.</text>
</comment>
<dbReference type="InterPro" id="IPR052255">
    <property type="entry name" value="RNA_pol_II_subunit5-mediator"/>
</dbReference>
<evidence type="ECO:0000256" key="5">
    <source>
        <dbReference type="SAM" id="MobiDB-lite"/>
    </source>
</evidence>
<dbReference type="EMBL" id="JAECZO010000023">
    <property type="protein sequence ID" value="KAK7201995.1"/>
    <property type="molecule type" value="Genomic_DNA"/>
</dbReference>
<dbReference type="SUPFAM" id="SSF46579">
    <property type="entry name" value="Prefoldin"/>
    <property type="match status" value="1"/>
</dbReference>
<dbReference type="InterPro" id="IPR004127">
    <property type="entry name" value="Prefoldin_subunit_alpha"/>
</dbReference>
<feature type="region of interest" description="Disordered" evidence="5">
    <location>
        <begin position="158"/>
        <end position="219"/>
    </location>
</feature>
<evidence type="ECO:0000256" key="1">
    <source>
        <dbReference type="ARBA" id="ARBA00004123"/>
    </source>
</evidence>
<comment type="caution">
    <text evidence="6">The sequence shown here is derived from an EMBL/GenBank/DDBJ whole genome shotgun (WGS) entry which is preliminary data.</text>
</comment>
<dbReference type="PANTHER" id="PTHR15111:SF0">
    <property type="entry name" value="UNCONVENTIONAL PREFOLDIN RPB5 INTERACTOR 1"/>
    <property type="match status" value="1"/>
</dbReference>
<feature type="compositionally biased region" description="Low complexity" evidence="5">
    <location>
        <begin position="169"/>
        <end position="181"/>
    </location>
</feature>
<dbReference type="InterPro" id="IPR009053">
    <property type="entry name" value="Prefoldin"/>
</dbReference>
<feature type="region of interest" description="Disordered" evidence="5">
    <location>
        <begin position="385"/>
        <end position="424"/>
    </location>
</feature>
<sequence length="494" mass="51392">MQSDDDYGDGEVLTGAELYLYLQRQNETRLQQAQDRLSEYAALQKTLGAVTERSRRRVLAPVAGGLAYFAAELDSTNTILVLLGDGWFVERSAVQAAEIAGRRMDFLRREAEVLQQEQRTLAAKQDLFLSELPEAHAAVADLLARREKNMADALASSLGAPVSQPAPPQATSAPCSSTAPQESKASRCGTGETAGDIAAPTGVTHASRESGPAPLSPAEAPLDHVAIDAALATFDELDELTEDELIALEAELGERVNDDEYVERVMTERMIVKKERRVRAELERRGGTATAPPVTDAASAVAARGGARAAGHDAAVVVAAAYRTPGEIGKAALTCLHESGAVGEVCRATPPATSSCTSEGAREATAASPRREKRVHFADEVHGAGGAADAVEGSCSHTTSSPGSAELPAPRGVVDSPPTASPSVLRSTYTIGDIVEHNSSDMAAPGGGGGRVAGVAAGVAGGSATSVPPPPLPAQRQKPKRKSLFLRELEGDDT</sequence>
<evidence type="ECO:0000313" key="7">
    <source>
        <dbReference type="Proteomes" id="UP001430356"/>
    </source>
</evidence>
<accession>A0AAW0FBD2</accession>
<dbReference type="GO" id="GO:0005634">
    <property type="term" value="C:nucleus"/>
    <property type="evidence" value="ECO:0007669"/>
    <property type="project" value="UniProtKB-SubCell"/>
</dbReference>
<dbReference type="Gene3D" id="1.10.287.370">
    <property type="match status" value="1"/>
</dbReference>
<evidence type="ECO:0000256" key="3">
    <source>
        <dbReference type="ARBA" id="ARBA00038295"/>
    </source>
</evidence>
<dbReference type="GO" id="GO:0003682">
    <property type="term" value="F:chromatin binding"/>
    <property type="evidence" value="ECO:0007669"/>
    <property type="project" value="TreeGrafter"/>
</dbReference>
<feature type="compositionally biased region" description="Basic and acidic residues" evidence="5">
    <location>
        <begin position="485"/>
        <end position="494"/>
    </location>
</feature>
<name>A0AAW0FBD2_9TRYP</name>
<dbReference type="Pfam" id="PF02996">
    <property type="entry name" value="Prefoldin"/>
    <property type="match status" value="1"/>
</dbReference>
<protein>
    <submittedName>
        <fullName evidence="6">Prefoldin subunit</fullName>
    </submittedName>
</protein>
<dbReference type="CDD" id="cd23159">
    <property type="entry name" value="Prefoldin_URI1"/>
    <property type="match status" value="1"/>
</dbReference>
<feature type="region of interest" description="Disordered" evidence="5">
    <location>
        <begin position="440"/>
        <end position="494"/>
    </location>
</feature>
<feature type="region of interest" description="Disordered" evidence="5">
    <location>
        <begin position="349"/>
        <end position="371"/>
    </location>
</feature>
<evidence type="ECO:0000313" key="6">
    <source>
        <dbReference type="EMBL" id="KAK7201995.1"/>
    </source>
</evidence>
<dbReference type="PANTHER" id="PTHR15111">
    <property type="entry name" value="RNA POLYMERASE II SUBUNIT 5-MEDIATING PROTEIN NNX3"/>
    <property type="match status" value="1"/>
</dbReference>
<comment type="subcellular location">
    <subcellularLocation>
        <location evidence="1">Nucleus</location>
    </subcellularLocation>
</comment>
<dbReference type="GO" id="GO:0019212">
    <property type="term" value="F:phosphatase inhibitor activity"/>
    <property type="evidence" value="ECO:0007669"/>
    <property type="project" value="TreeGrafter"/>
</dbReference>
<keyword evidence="2" id="KW-0539">Nucleus</keyword>
<dbReference type="GO" id="GO:0003714">
    <property type="term" value="F:transcription corepressor activity"/>
    <property type="evidence" value="ECO:0007669"/>
    <property type="project" value="TreeGrafter"/>
</dbReference>
<gene>
    <name evidence="6" type="ORF">NESM_000267500</name>
</gene>
<proteinExistence type="inferred from homology"/>
<reference evidence="6 7" key="1">
    <citation type="journal article" date="2021" name="MBio">
        <title>A New Model Trypanosomatid, Novymonas esmeraldas: Genomic Perception of Its 'Candidatus Pandoraea novymonadis' Endosymbiont.</title>
        <authorList>
            <person name="Zakharova A."/>
            <person name="Saura A."/>
            <person name="Butenko A."/>
            <person name="Podesvova L."/>
            <person name="Warmusova S."/>
            <person name="Kostygov A.Y."/>
            <person name="Nenarokova A."/>
            <person name="Lukes J."/>
            <person name="Opperdoes F.R."/>
            <person name="Yurchenko V."/>
        </authorList>
    </citation>
    <scope>NUCLEOTIDE SEQUENCE [LARGE SCALE GENOMIC DNA]</scope>
    <source>
        <strain evidence="6 7">E262AT.01</strain>
    </source>
</reference>
<feature type="compositionally biased region" description="Low complexity" evidence="5">
    <location>
        <begin position="453"/>
        <end position="464"/>
    </location>
</feature>
<evidence type="ECO:0000256" key="2">
    <source>
        <dbReference type="ARBA" id="ARBA00023242"/>
    </source>
</evidence>
<dbReference type="Proteomes" id="UP001430356">
    <property type="component" value="Unassembled WGS sequence"/>
</dbReference>
<keyword evidence="4" id="KW-0175">Coiled coil</keyword>
<evidence type="ECO:0000256" key="4">
    <source>
        <dbReference type="SAM" id="Coils"/>
    </source>
</evidence>
<organism evidence="6 7">
    <name type="scientific">Novymonas esmeraldas</name>
    <dbReference type="NCBI Taxonomy" id="1808958"/>
    <lineage>
        <taxon>Eukaryota</taxon>
        <taxon>Discoba</taxon>
        <taxon>Euglenozoa</taxon>
        <taxon>Kinetoplastea</taxon>
        <taxon>Metakinetoplastina</taxon>
        <taxon>Trypanosomatida</taxon>
        <taxon>Trypanosomatidae</taxon>
        <taxon>Novymonas</taxon>
    </lineage>
</organism>
<keyword evidence="7" id="KW-1185">Reference proteome</keyword>